<proteinExistence type="predicted"/>
<gene>
    <name evidence="1" type="ORF">QFC21_000452</name>
</gene>
<dbReference type="Proteomes" id="UP001227268">
    <property type="component" value="Unassembled WGS sequence"/>
</dbReference>
<keyword evidence="2" id="KW-1185">Reference proteome</keyword>
<evidence type="ECO:0000313" key="2">
    <source>
        <dbReference type="Proteomes" id="UP001227268"/>
    </source>
</evidence>
<protein>
    <submittedName>
        <fullName evidence="1">Uncharacterized protein</fullName>
    </submittedName>
</protein>
<dbReference type="EMBL" id="JASBWT010000001">
    <property type="protein sequence ID" value="KAJ9109124.1"/>
    <property type="molecule type" value="Genomic_DNA"/>
</dbReference>
<comment type="caution">
    <text evidence="1">The sequence shown here is derived from an EMBL/GenBank/DDBJ whole genome shotgun (WGS) entry which is preliminary data.</text>
</comment>
<reference evidence="1" key="1">
    <citation type="submission" date="2023-04" db="EMBL/GenBank/DDBJ databases">
        <title>Draft Genome sequencing of Naganishia species isolated from polar environments using Oxford Nanopore Technology.</title>
        <authorList>
            <person name="Leo P."/>
            <person name="Venkateswaran K."/>
        </authorList>
    </citation>
    <scope>NUCLEOTIDE SEQUENCE</scope>
    <source>
        <strain evidence="1">MNA-CCFEE 5423</strain>
    </source>
</reference>
<organism evidence="1 2">
    <name type="scientific">Naganishia friedmannii</name>
    <dbReference type="NCBI Taxonomy" id="89922"/>
    <lineage>
        <taxon>Eukaryota</taxon>
        <taxon>Fungi</taxon>
        <taxon>Dikarya</taxon>
        <taxon>Basidiomycota</taxon>
        <taxon>Agaricomycotina</taxon>
        <taxon>Tremellomycetes</taxon>
        <taxon>Filobasidiales</taxon>
        <taxon>Filobasidiaceae</taxon>
        <taxon>Naganishia</taxon>
    </lineage>
</organism>
<sequence length="235" mass="26794">MLRLISFGMDYHWAVQQQPMTHQLSSTSSSSLTNISPSTGYKERVKTSLPLQEYSLLNFFAYAVYPALYIAGPIMSFNDFTWQMKRPSATPPRALCFYALRFLACILTMEVVLHYMYVVAIKDAGAWQGDTPAELSMIGLWNLIVVWLKLLVPWRFFRLWALADGVDPPENMVRYIYIPLGGSNNLILATTLVFTFVALWHDLSFRLLAWGWLISLFILPEIIGRKLMPAAKASL</sequence>
<name>A0ACC2WD55_9TREE</name>
<accession>A0ACC2WD55</accession>
<evidence type="ECO:0000313" key="1">
    <source>
        <dbReference type="EMBL" id="KAJ9109124.1"/>
    </source>
</evidence>